<evidence type="ECO:0000313" key="8">
    <source>
        <dbReference type="EMBL" id="SUD29980.1"/>
    </source>
</evidence>
<feature type="transmembrane region" description="Helical" evidence="6">
    <location>
        <begin position="7"/>
        <end position="27"/>
    </location>
</feature>
<dbReference type="InterPro" id="IPR007267">
    <property type="entry name" value="GtrA_DPMS_TM"/>
</dbReference>
<feature type="domain" description="GtrA/DPMS transmembrane" evidence="7">
    <location>
        <begin position="6"/>
        <end position="120"/>
    </location>
</feature>
<dbReference type="PANTHER" id="PTHR38459:SF1">
    <property type="entry name" value="PROPHAGE BACTOPRENOL-LINKED GLUCOSE TRANSLOCASE HOMOLOG"/>
    <property type="match status" value="1"/>
</dbReference>
<evidence type="ECO:0000259" key="7">
    <source>
        <dbReference type="Pfam" id="PF04138"/>
    </source>
</evidence>
<feature type="transmembrane region" description="Helical" evidence="6">
    <location>
        <begin position="98"/>
        <end position="114"/>
    </location>
</feature>
<keyword evidence="4 6" id="KW-1133">Transmembrane helix</keyword>
<gene>
    <name evidence="8" type="ORF">NCTC10392_01882</name>
</gene>
<dbReference type="Pfam" id="PF04138">
    <property type="entry name" value="GtrA_DPMS_TM"/>
    <property type="match status" value="1"/>
</dbReference>
<sequence>MIQLIKYALTGVINTLIGYGVFCVLFTQFNIHAEYANAAGYGIALVFAFLLNKVFVFNTSTFHPGMVPRFIVAFLVAFLINQLVLIVFHRVFGVRAEIAQILAMGTYTVLFYILNKRYVFNQRATYEKQ</sequence>
<keyword evidence="3 6" id="KW-0812">Transmembrane</keyword>
<evidence type="ECO:0000256" key="2">
    <source>
        <dbReference type="ARBA" id="ARBA00009399"/>
    </source>
</evidence>
<dbReference type="GO" id="GO:0000271">
    <property type="term" value="P:polysaccharide biosynthetic process"/>
    <property type="evidence" value="ECO:0007669"/>
    <property type="project" value="InterPro"/>
</dbReference>
<dbReference type="OrthoDB" id="9801620at2"/>
<dbReference type="PANTHER" id="PTHR38459">
    <property type="entry name" value="PROPHAGE BACTOPRENOL-LINKED GLUCOSE TRANSLOCASE HOMOLOG"/>
    <property type="match status" value="1"/>
</dbReference>
<dbReference type="RefSeq" id="WP_103406348.1">
    <property type="nucleotide sequence ID" value="NZ_UGUS01000002.1"/>
</dbReference>
<evidence type="ECO:0000256" key="1">
    <source>
        <dbReference type="ARBA" id="ARBA00004141"/>
    </source>
</evidence>
<dbReference type="EMBL" id="UGUS01000002">
    <property type="protein sequence ID" value="SUD29980.1"/>
    <property type="molecule type" value="Genomic_DNA"/>
</dbReference>
<evidence type="ECO:0000313" key="9">
    <source>
        <dbReference type="Proteomes" id="UP000255125"/>
    </source>
</evidence>
<name>A0A379IAT7_PSEFL</name>
<dbReference type="AlphaFoldDB" id="A0A379IAT7"/>
<evidence type="ECO:0000256" key="5">
    <source>
        <dbReference type="ARBA" id="ARBA00023136"/>
    </source>
</evidence>
<protein>
    <submittedName>
        <fullName evidence="8">GtrA-like protein</fullName>
    </submittedName>
</protein>
<organism evidence="8 9">
    <name type="scientific">Pseudomonas fluorescens</name>
    <dbReference type="NCBI Taxonomy" id="294"/>
    <lineage>
        <taxon>Bacteria</taxon>
        <taxon>Pseudomonadati</taxon>
        <taxon>Pseudomonadota</taxon>
        <taxon>Gammaproteobacteria</taxon>
        <taxon>Pseudomonadales</taxon>
        <taxon>Pseudomonadaceae</taxon>
        <taxon>Pseudomonas</taxon>
    </lineage>
</organism>
<feature type="transmembrane region" description="Helical" evidence="6">
    <location>
        <begin position="39"/>
        <end position="58"/>
    </location>
</feature>
<accession>A0A379IAT7</accession>
<comment type="subcellular location">
    <subcellularLocation>
        <location evidence="1">Membrane</location>
        <topology evidence="1">Multi-pass membrane protein</topology>
    </subcellularLocation>
</comment>
<evidence type="ECO:0000256" key="6">
    <source>
        <dbReference type="SAM" id="Phobius"/>
    </source>
</evidence>
<proteinExistence type="inferred from homology"/>
<feature type="transmembrane region" description="Helical" evidence="6">
    <location>
        <begin position="70"/>
        <end position="92"/>
    </location>
</feature>
<dbReference type="Proteomes" id="UP000255125">
    <property type="component" value="Unassembled WGS sequence"/>
</dbReference>
<evidence type="ECO:0000256" key="3">
    <source>
        <dbReference type="ARBA" id="ARBA00022692"/>
    </source>
</evidence>
<keyword evidence="5 6" id="KW-0472">Membrane</keyword>
<reference evidence="8 9" key="1">
    <citation type="submission" date="2018-06" db="EMBL/GenBank/DDBJ databases">
        <authorList>
            <consortium name="Pathogen Informatics"/>
            <person name="Doyle S."/>
        </authorList>
    </citation>
    <scope>NUCLEOTIDE SEQUENCE [LARGE SCALE GENOMIC DNA]</scope>
    <source>
        <strain evidence="8 9">NCTC10392</strain>
    </source>
</reference>
<dbReference type="InterPro" id="IPR051401">
    <property type="entry name" value="GtrA_CellWall_Glycosyl"/>
</dbReference>
<dbReference type="GO" id="GO:0005886">
    <property type="term" value="C:plasma membrane"/>
    <property type="evidence" value="ECO:0007669"/>
    <property type="project" value="TreeGrafter"/>
</dbReference>
<comment type="similarity">
    <text evidence="2">Belongs to the GtrA family.</text>
</comment>
<evidence type="ECO:0000256" key="4">
    <source>
        <dbReference type="ARBA" id="ARBA00022989"/>
    </source>
</evidence>